<dbReference type="RefSeq" id="WP_186487759.1">
    <property type="nucleotide sequence ID" value="NZ_JACOGI010000001.1"/>
</dbReference>
<feature type="transmembrane region" description="Helical" evidence="2">
    <location>
        <begin position="12"/>
        <end position="34"/>
    </location>
</feature>
<proteinExistence type="predicted"/>
<dbReference type="AlphaFoldDB" id="A0A8J6IPM1"/>
<keyword evidence="4" id="KW-1185">Reference proteome</keyword>
<evidence type="ECO:0000313" key="4">
    <source>
        <dbReference type="Proteomes" id="UP000597668"/>
    </source>
</evidence>
<accession>A0A8J6IPM1</accession>
<protein>
    <submittedName>
        <fullName evidence="3">Phage holin</fullName>
    </submittedName>
</protein>
<comment type="caution">
    <text evidence="3">The sequence shown here is derived from an EMBL/GenBank/DDBJ whole genome shotgun (WGS) entry which is preliminary data.</text>
</comment>
<gene>
    <name evidence="3" type="ORF">H8K20_05840</name>
</gene>
<dbReference type="Proteomes" id="UP000597668">
    <property type="component" value="Unassembled WGS sequence"/>
</dbReference>
<sequence length="93" mass="10112">MKINWRVRLKNPVFWAQLAAAIVLPILAYLGLAWGDMTSWAALGGILVQAVKNPVILVSVVVSVWGIVNDPTTAGLGDSKKALGYQRPKQEEQ</sequence>
<reference evidence="3" key="1">
    <citation type="submission" date="2020-08" db="EMBL/GenBank/DDBJ databases">
        <authorList>
            <person name="Liu C."/>
            <person name="Sun Q."/>
        </authorList>
    </citation>
    <scope>NUCLEOTIDE SEQUENCE</scope>
    <source>
        <strain evidence="3">NSJ-65</strain>
    </source>
</reference>
<evidence type="ECO:0000313" key="3">
    <source>
        <dbReference type="EMBL" id="MBC3515916.1"/>
    </source>
</evidence>
<keyword evidence="2" id="KW-0812">Transmembrane</keyword>
<feature type="region of interest" description="Disordered" evidence="1">
    <location>
        <begin position="71"/>
        <end position="93"/>
    </location>
</feature>
<keyword evidence="2" id="KW-0472">Membrane</keyword>
<dbReference type="EMBL" id="JACOGI010000001">
    <property type="protein sequence ID" value="MBC3515916.1"/>
    <property type="molecule type" value="Genomic_DNA"/>
</dbReference>
<organism evidence="3 4">
    <name type="scientific">Neobittarella massiliensis</name>
    <name type="common">ex Bilen et al. 2018</name>
    <dbReference type="NCBI Taxonomy" id="2041842"/>
    <lineage>
        <taxon>Bacteria</taxon>
        <taxon>Bacillati</taxon>
        <taxon>Bacillota</taxon>
        <taxon>Clostridia</taxon>
        <taxon>Eubacteriales</taxon>
        <taxon>Oscillospiraceae</taxon>
        <taxon>Neobittarella (ex Bilen et al. 2018)</taxon>
    </lineage>
</organism>
<feature type="transmembrane region" description="Helical" evidence="2">
    <location>
        <begin position="40"/>
        <end position="68"/>
    </location>
</feature>
<dbReference type="Pfam" id="PF04531">
    <property type="entry name" value="Phage_holin_1"/>
    <property type="match status" value="1"/>
</dbReference>
<name>A0A8J6IPM1_9FIRM</name>
<evidence type="ECO:0000256" key="2">
    <source>
        <dbReference type="SAM" id="Phobius"/>
    </source>
</evidence>
<keyword evidence="2" id="KW-1133">Transmembrane helix</keyword>
<dbReference type="NCBIfam" id="TIGR01598">
    <property type="entry name" value="holin_phiLC3"/>
    <property type="match status" value="1"/>
</dbReference>
<evidence type="ECO:0000256" key="1">
    <source>
        <dbReference type="SAM" id="MobiDB-lite"/>
    </source>
</evidence>
<dbReference type="InterPro" id="IPR006485">
    <property type="entry name" value="Phage-like_holin"/>
</dbReference>